<evidence type="ECO:0000313" key="2">
    <source>
        <dbReference type="Proteomes" id="UP001054837"/>
    </source>
</evidence>
<dbReference type="EMBL" id="BPLQ01008313">
    <property type="protein sequence ID" value="GIY36523.1"/>
    <property type="molecule type" value="Genomic_DNA"/>
</dbReference>
<protein>
    <submittedName>
        <fullName evidence="1">Uncharacterized protein</fullName>
    </submittedName>
</protein>
<keyword evidence="2" id="KW-1185">Reference proteome</keyword>
<evidence type="ECO:0000313" key="1">
    <source>
        <dbReference type="EMBL" id="GIY36523.1"/>
    </source>
</evidence>
<reference evidence="1 2" key="1">
    <citation type="submission" date="2021-06" db="EMBL/GenBank/DDBJ databases">
        <title>Caerostris darwini draft genome.</title>
        <authorList>
            <person name="Kono N."/>
            <person name="Arakawa K."/>
        </authorList>
    </citation>
    <scope>NUCLEOTIDE SEQUENCE [LARGE SCALE GENOMIC DNA]</scope>
</reference>
<name>A0AAV4SQ76_9ARAC</name>
<dbReference type="Proteomes" id="UP001054837">
    <property type="component" value="Unassembled WGS sequence"/>
</dbReference>
<organism evidence="1 2">
    <name type="scientific">Caerostris darwini</name>
    <dbReference type="NCBI Taxonomy" id="1538125"/>
    <lineage>
        <taxon>Eukaryota</taxon>
        <taxon>Metazoa</taxon>
        <taxon>Ecdysozoa</taxon>
        <taxon>Arthropoda</taxon>
        <taxon>Chelicerata</taxon>
        <taxon>Arachnida</taxon>
        <taxon>Araneae</taxon>
        <taxon>Araneomorphae</taxon>
        <taxon>Entelegynae</taxon>
        <taxon>Araneoidea</taxon>
        <taxon>Araneidae</taxon>
        <taxon>Caerostris</taxon>
    </lineage>
</organism>
<gene>
    <name evidence="1" type="ORF">CDAR_173411</name>
</gene>
<comment type="caution">
    <text evidence="1">The sequence shown here is derived from an EMBL/GenBank/DDBJ whole genome shotgun (WGS) entry which is preliminary data.</text>
</comment>
<sequence>MCLERNLSSCTLSPSFITYERRINYFALFRMQILVYIPFEITTKSSWNFQIVNVSISKCCKGLTDFEQKSKSSRMSFISEWYTRTREKGFTKFKVLETPLVCLDNDE</sequence>
<proteinExistence type="predicted"/>
<accession>A0AAV4SQ76</accession>
<dbReference type="AlphaFoldDB" id="A0AAV4SQ76"/>